<proteinExistence type="predicted"/>
<dbReference type="InterPro" id="IPR022036">
    <property type="entry name" value="DUF3605"/>
</dbReference>
<accession>A0A9W8CMQ8</accession>
<dbReference type="Pfam" id="PF12239">
    <property type="entry name" value="DUF3605"/>
    <property type="match status" value="1"/>
</dbReference>
<evidence type="ECO:0000313" key="1">
    <source>
        <dbReference type="EMBL" id="KAJ1719395.1"/>
    </source>
</evidence>
<evidence type="ECO:0000313" key="2">
    <source>
        <dbReference type="Proteomes" id="UP001149813"/>
    </source>
</evidence>
<organism evidence="1 2">
    <name type="scientific">Coemansia erecta</name>
    <dbReference type="NCBI Taxonomy" id="147472"/>
    <lineage>
        <taxon>Eukaryota</taxon>
        <taxon>Fungi</taxon>
        <taxon>Fungi incertae sedis</taxon>
        <taxon>Zoopagomycota</taxon>
        <taxon>Kickxellomycotina</taxon>
        <taxon>Kickxellomycetes</taxon>
        <taxon>Kickxellales</taxon>
        <taxon>Kickxellaceae</taxon>
        <taxon>Coemansia</taxon>
    </lineage>
</organism>
<sequence>MPALPVDAVNAVLSEELLSQKQAERPGVQREFTWEEVRQIVAAERLDLLGRITEKELAYREDMQKIREEYCSVVAYIQQVKLGDFIRDTVSEFLMIPNDYPYSLPDNTLHYIVWSKIKLTPGTVPDAVVKQLFESRLDKEIGAEKYEWVWFVNPPHLQSIPEVIHGHLIVQKLE</sequence>
<dbReference type="GO" id="GO:0005737">
    <property type="term" value="C:cytoplasm"/>
    <property type="evidence" value="ECO:0007669"/>
    <property type="project" value="TreeGrafter"/>
</dbReference>
<dbReference type="PANTHER" id="PTHR35020">
    <property type="entry name" value="N-ACETYLGLUCOSAMINE-INDUCED PROTEIN 1"/>
    <property type="match status" value="1"/>
</dbReference>
<name>A0A9W8CMQ8_9FUNG</name>
<dbReference type="PANTHER" id="PTHR35020:SF2">
    <property type="entry name" value="N-ACETYLGLUCOSAMINE-INDUCED PROTEIN 1"/>
    <property type="match status" value="1"/>
</dbReference>
<dbReference type="EMBL" id="JANBOJ010000408">
    <property type="protein sequence ID" value="KAJ1719395.1"/>
    <property type="molecule type" value="Genomic_DNA"/>
</dbReference>
<dbReference type="AlphaFoldDB" id="A0A9W8CMQ8"/>
<gene>
    <name evidence="1" type="ORF">LPJ53_005838</name>
</gene>
<reference evidence="1" key="1">
    <citation type="submission" date="2022-07" db="EMBL/GenBank/DDBJ databases">
        <title>Phylogenomic reconstructions and comparative analyses of Kickxellomycotina fungi.</title>
        <authorList>
            <person name="Reynolds N.K."/>
            <person name="Stajich J.E."/>
            <person name="Barry K."/>
            <person name="Grigoriev I.V."/>
            <person name="Crous P."/>
            <person name="Smith M.E."/>
        </authorList>
    </citation>
    <scope>NUCLEOTIDE SEQUENCE</scope>
    <source>
        <strain evidence="1">NBRC 32514</strain>
    </source>
</reference>
<dbReference type="Proteomes" id="UP001149813">
    <property type="component" value="Unassembled WGS sequence"/>
</dbReference>
<comment type="caution">
    <text evidence="1">The sequence shown here is derived from an EMBL/GenBank/DDBJ whole genome shotgun (WGS) entry which is preliminary data.</text>
</comment>
<dbReference type="OrthoDB" id="498286at2759"/>
<keyword evidence="2" id="KW-1185">Reference proteome</keyword>
<dbReference type="GO" id="GO:0006044">
    <property type="term" value="P:N-acetylglucosamine metabolic process"/>
    <property type="evidence" value="ECO:0007669"/>
    <property type="project" value="TreeGrafter"/>
</dbReference>
<protein>
    <submittedName>
        <fullName evidence="1">Uncharacterized protein</fullName>
    </submittedName>
</protein>